<feature type="compositionally biased region" description="Polar residues" evidence="1">
    <location>
        <begin position="665"/>
        <end position="678"/>
    </location>
</feature>
<dbReference type="InterPro" id="IPR001611">
    <property type="entry name" value="Leu-rich_rpt"/>
</dbReference>
<keyword evidence="2" id="KW-1133">Transmembrane helix</keyword>
<protein>
    <recommendedName>
        <fullName evidence="5">SH3 domain-containing protein</fullName>
    </recommendedName>
</protein>
<gene>
    <name evidence="3" type="ORF">M427DRAFT_233458</name>
</gene>
<feature type="compositionally biased region" description="Low complexity" evidence="1">
    <location>
        <begin position="644"/>
        <end position="658"/>
    </location>
</feature>
<proteinExistence type="predicted"/>
<evidence type="ECO:0008006" key="5">
    <source>
        <dbReference type="Google" id="ProtNLM"/>
    </source>
</evidence>
<evidence type="ECO:0000313" key="3">
    <source>
        <dbReference type="EMBL" id="KXS09371.1"/>
    </source>
</evidence>
<dbReference type="PANTHER" id="PTHR48007">
    <property type="entry name" value="LEUCINE-RICH REPEAT RECEPTOR-LIKE PROTEIN KINASE PXC1"/>
    <property type="match status" value="1"/>
</dbReference>
<dbReference type="EMBL" id="KQ965869">
    <property type="protein sequence ID" value="KXS09371.1"/>
    <property type="molecule type" value="Genomic_DNA"/>
</dbReference>
<feature type="region of interest" description="Disordered" evidence="1">
    <location>
        <begin position="616"/>
        <end position="714"/>
    </location>
</feature>
<feature type="transmembrane region" description="Helical" evidence="2">
    <location>
        <begin position="43"/>
        <end position="61"/>
    </location>
</feature>
<dbReference type="Gene3D" id="3.80.10.10">
    <property type="entry name" value="Ribonuclease Inhibitor"/>
    <property type="match status" value="1"/>
</dbReference>
<dbReference type="SUPFAM" id="SSF52058">
    <property type="entry name" value="L domain-like"/>
    <property type="match status" value="1"/>
</dbReference>
<sequence>MKSKDVAKAHAEQLNGVGWRRIQRVPRTGPPGMQRWTPHTIRSASHAAVLLFLAILAPSYYAQSYAPDCAILEGLFTQSALAVPWTTGNCCGYSTSLITIACDGGGRVVTAHMSQVEGRLMGTIPSLAGLTNLQVLDLSNNQFVGNVPNLNPNAFLTQINLQRNTLAGNIDGLLPATLSNCAVTSGTSNKGLYSCTNNFPQVCQKSGDAAIPVGGTNCGSTPPPATPPPAAPPPAAPPASPPAGQPTSAPPPSQATSAVPPPPGSPPPPALPAPPPPPPVTTVVIVSGVPVTTMSPVPPPPPPPVTTMIEVSGTLIATVTAVPPPPPPPPVTTVVFVSGVAQTTVMPASPAPVVAGSPPANGIVGGTAQPAIPSSSSSPNIGVIAGAVAGGVAVLLLVLAAVLYTRRRKNKDHVPPSRSTEFGDPNLSSTLPSRPPTAASGFAKQGSSMVSGSLSSRTLNSSHTTSPVLPSSSMGLSQQYPTSQFAHTAAGDQEEGDQPQEPPHWAFAQLVPPIFHSTASYDVPGNWQSQALMDYTPVNTDEIHARQGDWIKLKSVFRDGWAYALNVDLEVVGLVPLDCLNIKPSAPASGLAAPLRTPSYRIESLSMAMAKSATFASSSDVNGPRMGPLSTPLPSYLGAGSMPGSRATASSGGSNSTTRLKDDTTSQPSVRSDGATSFVSGGSGVGSMDVGTPGSRRSAVPGSFGARNGYGRVY</sequence>
<dbReference type="AlphaFoldDB" id="A0A138ZY32"/>
<evidence type="ECO:0000256" key="1">
    <source>
        <dbReference type="SAM" id="MobiDB-lite"/>
    </source>
</evidence>
<name>A0A138ZY32_GONPJ</name>
<dbReference type="PANTHER" id="PTHR48007:SF4">
    <property type="entry name" value="LEUCINE-RICH REPEAT RECEPTOR-LIKE PROTEIN KINASE PXC1"/>
    <property type="match status" value="1"/>
</dbReference>
<accession>A0A138ZY32</accession>
<dbReference type="InterPro" id="IPR036028">
    <property type="entry name" value="SH3-like_dom_sf"/>
</dbReference>
<dbReference type="InterPro" id="IPR046959">
    <property type="entry name" value="PRK1-6/SRF4-like"/>
</dbReference>
<keyword evidence="4" id="KW-1185">Reference proteome</keyword>
<feature type="compositionally biased region" description="Low complexity" evidence="1">
    <location>
        <begin position="447"/>
        <end position="466"/>
    </location>
</feature>
<dbReference type="Proteomes" id="UP000070544">
    <property type="component" value="Unassembled WGS sequence"/>
</dbReference>
<feature type="compositionally biased region" description="Polar residues" evidence="1">
    <location>
        <begin position="467"/>
        <end position="486"/>
    </location>
</feature>
<dbReference type="InterPro" id="IPR032675">
    <property type="entry name" value="LRR_dom_sf"/>
</dbReference>
<dbReference type="SUPFAM" id="SSF50044">
    <property type="entry name" value="SH3-domain"/>
    <property type="match status" value="1"/>
</dbReference>
<dbReference type="OrthoDB" id="2162456at2759"/>
<dbReference type="Gene3D" id="2.30.30.40">
    <property type="entry name" value="SH3 Domains"/>
    <property type="match status" value="1"/>
</dbReference>
<feature type="transmembrane region" description="Helical" evidence="2">
    <location>
        <begin position="381"/>
        <end position="404"/>
    </location>
</feature>
<dbReference type="PROSITE" id="PS51450">
    <property type="entry name" value="LRR"/>
    <property type="match status" value="1"/>
</dbReference>
<feature type="region of interest" description="Disordered" evidence="1">
    <location>
        <begin position="408"/>
        <end position="504"/>
    </location>
</feature>
<keyword evidence="2" id="KW-0472">Membrane</keyword>
<reference evidence="3 4" key="1">
    <citation type="journal article" date="2015" name="Genome Biol. Evol.">
        <title>Phylogenomic analyses indicate that early fungi evolved digesting cell walls of algal ancestors of land plants.</title>
        <authorList>
            <person name="Chang Y."/>
            <person name="Wang S."/>
            <person name="Sekimoto S."/>
            <person name="Aerts A.L."/>
            <person name="Choi C."/>
            <person name="Clum A."/>
            <person name="LaButti K.M."/>
            <person name="Lindquist E.A."/>
            <person name="Yee Ngan C."/>
            <person name="Ohm R.A."/>
            <person name="Salamov A.A."/>
            <person name="Grigoriev I.V."/>
            <person name="Spatafora J.W."/>
            <person name="Berbee M.L."/>
        </authorList>
    </citation>
    <scope>NUCLEOTIDE SEQUENCE [LARGE SCALE GENOMIC DNA]</scope>
    <source>
        <strain evidence="3 4">JEL478</strain>
    </source>
</reference>
<feature type="region of interest" description="Disordered" evidence="1">
    <location>
        <begin position="214"/>
        <end position="276"/>
    </location>
</feature>
<evidence type="ECO:0000313" key="4">
    <source>
        <dbReference type="Proteomes" id="UP000070544"/>
    </source>
</evidence>
<keyword evidence="2" id="KW-0812">Transmembrane</keyword>
<feature type="compositionally biased region" description="Pro residues" evidence="1">
    <location>
        <begin position="221"/>
        <end position="276"/>
    </location>
</feature>
<organism evidence="3 4">
    <name type="scientific">Gonapodya prolifera (strain JEL478)</name>
    <name type="common">Monoblepharis prolifera</name>
    <dbReference type="NCBI Taxonomy" id="1344416"/>
    <lineage>
        <taxon>Eukaryota</taxon>
        <taxon>Fungi</taxon>
        <taxon>Fungi incertae sedis</taxon>
        <taxon>Chytridiomycota</taxon>
        <taxon>Chytridiomycota incertae sedis</taxon>
        <taxon>Monoblepharidomycetes</taxon>
        <taxon>Monoblepharidales</taxon>
        <taxon>Gonapodyaceae</taxon>
        <taxon>Gonapodya</taxon>
    </lineage>
</organism>
<evidence type="ECO:0000256" key="2">
    <source>
        <dbReference type="SAM" id="Phobius"/>
    </source>
</evidence>